<sequence length="64" mass="7586">MFMDNASSVSLKEKDNLSKTKWRDGSIHLLFIVVMVYFSVSFSSRVADYVDNYYFHVNYNEYVN</sequence>
<dbReference type="HOGENOM" id="CLU_2913834_0_0_5"/>
<name>U6B555_9HYPH</name>
<dbReference type="KEGG" id="lar:lam_353"/>
<evidence type="ECO:0000256" key="1">
    <source>
        <dbReference type="SAM" id="Phobius"/>
    </source>
</evidence>
<keyword evidence="1" id="KW-1133">Transmembrane helix</keyword>
<keyword evidence="1" id="KW-0812">Transmembrane</keyword>
<accession>U6B555</accession>
<evidence type="ECO:0000313" key="2">
    <source>
        <dbReference type="EMBL" id="AHA27723.1"/>
    </source>
</evidence>
<dbReference type="EMBL" id="CP006604">
    <property type="protein sequence ID" value="AHA27723.1"/>
    <property type="molecule type" value="Genomic_DNA"/>
</dbReference>
<keyword evidence="1" id="KW-0472">Membrane</keyword>
<feature type="transmembrane region" description="Helical" evidence="1">
    <location>
        <begin position="27"/>
        <end position="47"/>
    </location>
</feature>
<gene>
    <name evidence="2" type="ORF">lam_353</name>
</gene>
<reference evidence="2 3" key="1">
    <citation type="journal article" date="2014" name="Mol. Plant Microbe Interact.">
        <title>The complete genome sequence of Candidatus Liberibacter americanus, associated with citrus Huanglongbing.</title>
        <authorList>
            <person name="Wulff N.A."/>
            <person name="Zhang S."/>
            <person name="Setubal J.C."/>
            <person name="Almeida N.F."/>
            <person name="Martins E.C."/>
            <person name="Harakava R."/>
            <person name="Kumar D."/>
            <person name="Rangel L.T."/>
            <person name="Foissac X."/>
            <person name="Bove J."/>
            <person name="Gabriel D.W."/>
        </authorList>
    </citation>
    <scope>NUCLEOTIDE SEQUENCE [LARGE SCALE GENOMIC DNA]</scope>
    <source>
        <strain evidence="2 3">Sao Paulo</strain>
    </source>
</reference>
<organism evidence="2 3">
    <name type="scientific">Candidatus Liberibacter americanus str. Sao Paulo</name>
    <dbReference type="NCBI Taxonomy" id="1261131"/>
    <lineage>
        <taxon>Bacteria</taxon>
        <taxon>Pseudomonadati</taxon>
        <taxon>Pseudomonadota</taxon>
        <taxon>Alphaproteobacteria</taxon>
        <taxon>Hyphomicrobiales</taxon>
        <taxon>Rhizobiaceae</taxon>
        <taxon>Liberibacter</taxon>
    </lineage>
</organism>
<proteinExistence type="predicted"/>
<protein>
    <submittedName>
        <fullName evidence="2">Uncharacterized protein</fullName>
    </submittedName>
</protein>
<dbReference type="PATRIC" id="fig|1261131.3.peg.341"/>
<dbReference type="Proteomes" id="UP000017862">
    <property type="component" value="Chromosome"/>
</dbReference>
<evidence type="ECO:0000313" key="3">
    <source>
        <dbReference type="Proteomes" id="UP000017862"/>
    </source>
</evidence>
<keyword evidence="3" id="KW-1185">Reference proteome</keyword>
<dbReference type="AlphaFoldDB" id="U6B555"/>